<dbReference type="EMBL" id="NCVQ01000001">
    <property type="protein sequence ID" value="PWZ52787.1"/>
    <property type="molecule type" value="Genomic_DNA"/>
</dbReference>
<sequence length="56" mass="6581">MSHAILISFRCSILPQSQNSSYSRFSRSQPFLTLIKYTQKILLPPFFFICRVLVQK</sequence>
<dbReference type="AlphaFoldDB" id="A0A317Y2D3"/>
<gene>
    <name evidence="1" type="ORF">Zm00014a_000908</name>
</gene>
<accession>A0A317Y2D3</accession>
<comment type="caution">
    <text evidence="1">The sequence shown here is derived from an EMBL/GenBank/DDBJ whole genome shotgun (WGS) entry which is preliminary data.</text>
</comment>
<evidence type="ECO:0000313" key="1">
    <source>
        <dbReference type="EMBL" id="PWZ52787.1"/>
    </source>
</evidence>
<proteinExistence type="predicted"/>
<organism evidence="1">
    <name type="scientific">Zea mays</name>
    <name type="common">Maize</name>
    <dbReference type="NCBI Taxonomy" id="4577"/>
    <lineage>
        <taxon>Eukaryota</taxon>
        <taxon>Viridiplantae</taxon>
        <taxon>Streptophyta</taxon>
        <taxon>Embryophyta</taxon>
        <taxon>Tracheophyta</taxon>
        <taxon>Spermatophyta</taxon>
        <taxon>Magnoliopsida</taxon>
        <taxon>Liliopsida</taxon>
        <taxon>Poales</taxon>
        <taxon>Poaceae</taxon>
        <taxon>PACMAD clade</taxon>
        <taxon>Panicoideae</taxon>
        <taxon>Andropogonodae</taxon>
        <taxon>Andropogoneae</taxon>
        <taxon>Tripsacinae</taxon>
        <taxon>Zea</taxon>
    </lineage>
</organism>
<reference evidence="1" key="1">
    <citation type="journal article" date="2018" name="Nat. Genet.">
        <title>Extensive intraspecific gene order and gene structural variations between Mo17 and other maize genomes.</title>
        <authorList>
            <person name="Sun S."/>
            <person name="Zhou Y."/>
            <person name="Chen J."/>
            <person name="Shi J."/>
            <person name="Zhao H."/>
            <person name="Zhao H."/>
            <person name="Song W."/>
            <person name="Zhang M."/>
            <person name="Cui Y."/>
            <person name="Dong X."/>
            <person name="Liu H."/>
            <person name="Ma X."/>
            <person name="Jiao Y."/>
            <person name="Wang B."/>
            <person name="Wei X."/>
            <person name="Stein J.C."/>
            <person name="Glaubitz J.C."/>
            <person name="Lu F."/>
            <person name="Yu G."/>
            <person name="Liang C."/>
            <person name="Fengler K."/>
            <person name="Li B."/>
            <person name="Rafalski A."/>
            <person name="Schnable P.S."/>
            <person name="Ware D.H."/>
            <person name="Buckler E.S."/>
            <person name="Lai J."/>
        </authorList>
    </citation>
    <scope>NUCLEOTIDE SEQUENCE [LARGE SCALE GENOMIC DNA]</scope>
    <source>
        <tissue evidence="1">Seedling</tissue>
    </source>
</reference>
<dbReference type="Proteomes" id="UP000251960">
    <property type="component" value="Chromosome 1"/>
</dbReference>
<protein>
    <submittedName>
        <fullName evidence="1">Uncharacterized protein</fullName>
    </submittedName>
</protein>
<name>A0A317Y2D3_MAIZE</name>